<keyword evidence="1" id="KW-1133">Transmembrane helix</keyword>
<feature type="signal peptide" evidence="2">
    <location>
        <begin position="1"/>
        <end position="29"/>
    </location>
</feature>
<organism evidence="3 4">
    <name type="scientific">Durusdinium trenchii</name>
    <dbReference type="NCBI Taxonomy" id="1381693"/>
    <lineage>
        <taxon>Eukaryota</taxon>
        <taxon>Sar</taxon>
        <taxon>Alveolata</taxon>
        <taxon>Dinophyceae</taxon>
        <taxon>Suessiales</taxon>
        <taxon>Symbiodiniaceae</taxon>
        <taxon>Durusdinium</taxon>
    </lineage>
</organism>
<name>A0ABP0JBT8_9DINO</name>
<keyword evidence="1" id="KW-0812">Transmembrane</keyword>
<keyword evidence="4" id="KW-1185">Reference proteome</keyword>
<sequence>MVLDDIRFGAGVLVLSPALLCPFVASAAAQNHQLADGVLICAMEEVTDLELWANRIADFLIDMRLSYAIILCSILNMARVHIEARAQRIAFWQHLSERHQKTVVGSELRLWTSPILLSGVIVLMILVVADNDLSHFWVCTCLIIAGAADLIDWIGRWPALPFDLWYHHMGVLLLLVQFGDFGARGQWQIVWLGVGVGLQSIANHMSARVYYSPDVATMQVGVRWQHAMIPVKVLNMAALFWRIYKGFEDKTLLFAALRSAMLFGYAYTAVHAHRFWCRFDCKDYHEKHQAVWGGASVTRPTVMGAPAPPTSCRHRLERAETAPPV</sequence>
<accession>A0ABP0JBT8</accession>
<evidence type="ECO:0000313" key="3">
    <source>
        <dbReference type="EMBL" id="CAK9011865.1"/>
    </source>
</evidence>
<feature type="transmembrane region" description="Helical" evidence="1">
    <location>
        <begin position="108"/>
        <end position="129"/>
    </location>
</feature>
<gene>
    <name evidence="3" type="ORF">CCMP2556_LOCUS10626</name>
</gene>
<keyword evidence="2" id="KW-0732">Signal</keyword>
<dbReference type="Proteomes" id="UP001642484">
    <property type="component" value="Unassembled WGS sequence"/>
</dbReference>
<reference evidence="3 4" key="1">
    <citation type="submission" date="2024-02" db="EMBL/GenBank/DDBJ databases">
        <authorList>
            <person name="Chen Y."/>
            <person name="Shah S."/>
            <person name="Dougan E. K."/>
            <person name="Thang M."/>
            <person name="Chan C."/>
        </authorList>
    </citation>
    <scope>NUCLEOTIDE SEQUENCE [LARGE SCALE GENOMIC DNA]</scope>
</reference>
<dbReference type="EMBL" id="CAXAMN010005002">
    <property type="protein sequence ID" value="CAK9011865.1"/>
    <property type="molecule type" value="Genomic_DNA"/>
</dbReference>
<evidence type="ECO:0008006" key="5">
    <source>
        <dbReference type="Google" id="ProtNLM"/>
    </source>
</evidence>
<proteinExistence type="predicted"/>
<evidence type="ECO:0000256" key="2">
    <source>
        <dbReference type="SAM" id="SignalP"/>
    </source>
</evidence>
<feature type="transmembrane region" description="Helical" evidence="1">
    <location>
        <begin position="135"/>
        <end position="153"/>
    </location>
</feature>
<comment type="caution">
    <text evidence="3">The sequence shown here is derived from an EMBL/GenBank/DDBJ whole genome shotgun (WGS) entry which is preliminary data.</text>
</comment>
<feature type="chain" id="PRO_5045592154" description="Transmembrane protein" evidence="2">
    <location>
        <begin position="30"/>
        <end position="325"/>
    </location>
</feature>
<protein>
    <recommendedName>
        <fullName evidence="5">Transmembrane protein</fullName>
    </recommendedName>
</protein>
<evidence type="ECO:0000256" key="1">
    <source>
        <dbReference type="SAM" id="Phobius"/>
    </source>
</evidence>
<evidence type="ECO:0000313" key="4">
    <source>
        <dbReference type="Proteomes" id="UP001642484"/>
    </source>
</evidence>
<keyword evidence="1" id="KW-0472">Membrane</keyword>